<name>A0AAP5MAL8_9CYAN</name>
<feature type="transmembrane region" description="Helical" evidence="1">
    <location>
        <begin position="6"/>
        <end position="24"/>
    </location>
</feature>
<keyword evidence="1" id="KW-0472">Membrane</keyword>
<dbReference type="Proteomes" id="UP000667802">
    <property type="component" value="Unassembled WGS sequence"/>
</dbReference>
<accession>A0AAP5MAL8</accession>
<evidence type="ECO:0000313" key="3">
    <source>
        <dbReference type="Proteomes" id="UP000667802"/>
    </source>
</evidence>
<proteinExistence type="predicted"/>
<dbReference type="EMBL" id="JAALHA020000016">
    <property type="protein sequence ID" value="MDR9898250.1"/>
    <property type="molecule type" value="Genomic_DNA"/>
</dbReference>
<protein>
    <submittedName>
        <fullName evidence="2">Uncharacterized protein</fullName>
    </submittedName>
</protein>
<gene>
    <name evidence="2" type="ORF">G7B40_027360</name>
</gene>
<dbReference type="AlphaFoldDB" id="A0AAP5MAL8"/>
<sequence length="109" mass="13208">MEILHVLYLLAIALTLLSVLVRQLQYLQYLWKKMFSPRSGEKIRGRVSRSYRIDPKNRQLQSRLISLLRGDTPTAKRLLKRQRELHPGKSDNWYLEKVIYDLERDRRHY</sequence>
<organism evidence="2 3">
    <name type="scientific">Aetokthonos hydrillicola Thurmond2011</name>
    <dbReference type="NCBI Taxonomy" id="2712845"/>
    <lineage>
        <taxon>Bacteria</taxon>
        <taxon>Bacillati</taxon>
        <taxon>Cyanobacteriota</taxon>
        <taxon>Cyanophyceae</taxon>
        <taxon>Nostocales</taxon>
        <taxon>Hapalosiphonaceae</taxon>
        <taxon>Aetokthonos</taxon>
    </lineage>
</organism>
<keyword evidence="1" id="KW-0812">Transmembrane</keyword>
<reference evidence="3" key="1">
    <citation type="journal article" date="2021" name="Science">
        <title>Hunting the eagle killer: A cyanobacterial neurotoxin causes vacuolar myelinopathy.</title>
        <authorList>
            <person name="Breinlinger S."/>
            <person name="Phillips T.J."/>
            <person name="Haram B.N."/>
            <person name="Mares J."/>
            <person name="Martinez Yerena J.A."/>
            <person name="Hrouzek P."/>
            <person name="Sobotka R."/>
            <person name="Henderson W.M."/>
            <person name="Schmieder P."/>
            <person name="Williams S.M."/>
            <person name="Lauderdale J.D."/>
            <person name="Wilde H.D."/>
            <person name="Gerrin W."/>
            <person name="Kust A."/>
            <person name="Washington J.W."/>
            <person name="Wagner C."/>
            <person name="Geier B."/>
            <person name="Liebeke M."/>
            <person name="Enke H."/>
            <person name="Niedermeyer T.H.J."/>
            <person name="Wilde S.B."/>
        </authorList>
    </citation>
    <scope>NUCLEOTIDE SEQUENCE [LARGE SCALE GENOMIC DNA]</scope>
    <source>
        <strain evidence="3">Thurmond2011</strain>
    </source>
</reference>
<evidence type="ECO:0000256" key="1">
    <source>
        <dbReference type="SAM" id="Phobius"/>
    </source>
</evidence>
<dbReference type="RefSeq" id="WP_243903139.1">
    <property type="nucleotide sequence ID" value="NZ_JAALHA020000016.1"/>
</dbReference>
<comment type="caution">
    <text evidence="2">The sequence shown here is derived from an EMBL/GenBank/DDBJ whole genome shotgun (WGS) entry which is preliminary data.</text>
</comment>
<evidence type="ECO:0000313" key="2">
    <source>
        <dbReference type="EMBL" id="MDR9898250.1"/>
    </source>
</evidence>
<keyword evidence="1" id="KW-1133">Transmembrane helix</keyword>
<keyword evidence="3" id="KW-1185">Reference proteome</keyword>